<dbReference type="PANTHER" id="PTHR30386:SF24">
    <property type="entry name" value="MULTIDRUG RESISTANCE EFFLUX PUMP"/>
    <property type="match status" value="1"/>
</dbReference>
<dbReference type="HOGENOM" id="CLU_018816_15_1_5"/>
<dbReference type="InterPro" id="IPR058634">
    <property type="entry name" value="AaeA-lik-b-barrel"/>
</dbReference>
<dbReference type="PATRIC" id="fig|266835.9.peg.799"/>
<gene>
    <name evidence="3" type="ordered locus">mll0995</name>
</gene>
<protein>
    <submittedName>
        <fullName evidence="3">Probable secretion protein</fullName>
    </submittedName>
</protein>
<sequence length="417" mass="43969">MTKHLLDPEAISSAAASGELRSPVSAPLPLLTPVTSNEIVPVPPTGRRNFKRVLAAVVVLAGTAAAAYYGHDYWTTGRYLESTDDAYVKADSTTIAPKVSGYIAEVLVRDNQKVTVGQVLARIDDRDFRAALDQAQADMRAAEATVRNLDAQIVLQRALIEQARATVAATQASLRFAAVDADRYATLAKSGTGTTQKAEASRAGADQLAAGLARDQAAVVAAEVRIDVLATERDKALAQVDRAQAAGEQARLNLSYATITAPVDGTVGARTLRIGQYVGAGTQLMAVVPQNAVYVVANFKETQLTYVRGGQPVRVAIDGFPGVELEGHVDSLSPASGLEFALLPPDNATGNFTKIVQRIPVKIMIEDQELGGLLRAGMSVEPTIDTKATVLAADGLSARPATLSINWNTEAATKRAE</sequence>
<reference evidence="3 4" key="1">
    <citation type="journal article" date="2000" name="DNA Res.">
        <title>Complete genome structure of the nitrogen-fixing symbiotic bacterium Mesorhizobium loti.</title>
        <authorList>
            <person name="Kaneko T."/>
            <person name="Nakamura Y."/>
            <person name="Sato S."/>
            <person name="Asamizu E."/>
            <person name="Kato T."/>
            <person name="Sasamoto S."/>
            <person name="Watanabe A."/>
            <person name="Idesawa K."/>
            <person name="Ishikawa A."/>
            <person name="Kawashima K."/>
            <person name="Kimura T."/>
            <person name="Kishida Y."/>
            <person name="Kiyokawa C."/>
            <person name="Kohara M."/>
            <person name="Matsumoto M."/>
            <person name="Matsuno A."/>
            <person name="Mochizuki Y."/>
            <person name="Nakayama S."/>
            <person name="Nakazaki N."/>
            <person name="Shimpo S."/>
            <person name="Sugimoto M."/>
            <person name="Takeuchi C."/>
            <person name="Yamada M."/>
            <person name="Tabata S."/>
        </authorList>
    </citation>
    <scope>NUCLEOTIDE SEQUENCE [LARGE SCALE GENOMIC DNA]</scope>
    <source>
        <strain evidence="4">LMG 29417 / CECT 9101 / MAFF 303099</strain>
    </source>
</reference>
<name>Q98LJ7_RHILO</name>
<dbReference type="Gene3D" id="1.10.287.470">
    <property type="entry name" value="Helix hairpin bin"/>
    <property type="match status" value="2"/>
</dbReference>
<evidence type="ECO:0000313" key="4">
    <source>
        <dbReference type="Proteomes" id="UP000000552"/>
    </source>
</evidence>
<feature type="domain" description="p-hydroxybenzoic acid efflux pump subunit AaeA-like beta-barrel" evidence="2">
    <location>
        <begin position="293"/>
        <end position="380"/>
    </location>
</feature>
<dbReference type="AlphaFoldDB" id="Q98LJ7"/>
<evidence type="ECO:0000259" key="1">
    <source>
        <dbReference type="Pfam" id="PF25917"/>
    </source>
</evidence>
<feature type="domain" description="Multidrug resistance protein MdtA-like barrel-sandwich hybrid" evidence="1">
    <location>
        <begin position="93"/>
        <end position="288"/>
    </location>
</feature>
<dbReference type="Proteomes" id="UP000000552">
    <property type="component" value="Chromosome"/>
</dbReference>
<dbReference type="InterPro" id="IPR050739">
    <property type="entry name" value="MFP"/>
</dbReference>
<dbReference type="InterPro" id="IPR058625">
    <property type="entry name" value="MdtA-like_BSH"/>
</dbReference>
<dbReference type="Gene3D" id="2.40.30.170">
    <property type="match status" value="1"/>
</dbReference>
<dbReference type="RefSeq" id="WP_010909820.1">
    <property type="nucleotide sequence ID" value="NC_002678.2"/>
</dbReference>
<dbReference type="Pfam" id="PF25917">
    <property type="entry name" value="BSH_RND"/>
    <property type="match status" value="1"/>
</dbReference>
<dbReference type="Pfam" id="PF25963">
    <property type="entry name" value="Beta-barrel_AAEA"/>
    <property type="match status" value="1"/>
</dbReference>
<dbReference type="EMBL" id="BA000012">
    <property type="protein sequence ID" value="BAB48466.1"/>
    <property type="molecule type" value="Genomic_DNA"/>
</dbReference>
<accession>Q98LJ7</accession>
<dbReference type="SUPFAM" id="SSF111369">
    <property type="entry name" value="HlyD-like secretion proteins"/>
    <property type="match status" value="2"/>
</dbReference>
<evidence type="ECO:0000313" key="3">
    <source>
        <dbReference type="EMBL" id="BAB48466.1"/>
    </source>
</evidence>
<evidence type="ECO:0000259" key="2">
    <source>
        <dbReference type="Pfam" id="PF25963"/>
    </source>
</evidence>
<dbReference type="Gene3D" id="2.40.50.100">
    <property type="match status" value="1"/>
</dbReference>
<organism evidence="3 4">
    <name type="scientific">Mesorhizobium japonicum (strain LMG 29417 / CECT 9101 / MAFF 303099)</name>
    <name type="common">Mesorhizobium loti (strain MAFF 303099)</name>
    <dbReference type="NCBI Taxonomy" id="266835"/>
    <lineage>
        <taxon>Bacteria</taxon>
        <taxon>Pseudomonadati</taxon>
        <taxon>Pseudomonadota</taxon>
        <taxon>Alphaproteobacteria</taxon>
        <taxon>Hyphomicrobiales</taxon>
        <taxon>Phyllobacteriaceae</taxon>
        <taxon>Mesorhizobium</taxon>
    </lineage>
</organism>
<dbReference type="PANTHER" id="PTHR30386">
    <property type="entry name" value="MEMBRANE FUSION SUBUNIT OF EMRAB-TOLC MULTIDRUG EFFLUX PUMP"/>
    <property type="match status" value="1"/>
</dbReference>
<dbReference type="KEGG" id="mlo:mll0995"/>
<dbReference type="eggNOG" id="COG1566">
    <property type="taxonomic scope" value="Bacteria"/>
</dbReference>
<proteinExistence type="predicted"/>